<comment type="caution">
    <text evidence="4">The sequence shown here is derived from an EMBL/GenBank/DDBJ whole genome shotgun (WGS) entry which is preliminary data.</text>
</comment>
<name>A0A7X3FEG0_9BACL</name>
<dbReference type="GO" id="GO:0046872">
    <property type="term" value="F:metal ion binding"/>
    <property type="evidence" value="ECO:0007669"/>
    <property type="project" value="UniProtKB-KW"/>
</dbReference>
<evidence type="ECO:0000313" key="5">
    <source>
        <dbReference type="Proteomes" id="UP000490800"/>
    </source>
</evidence>
<accession>A0A7X3FEG0</accession>
<reference evidence="4 5" key="1">
    <citation type="journal article" date="2019" name="Microorganisms">
        <title>Paenibacillus lutrae sp. nov., A Chitinolytic Species Isolated from A River Otter in Castril Natural Park, Granada, Spain.</title>
        <authorList>
            <person name="Rodriguez M."/>
            <person name="Reina J.C."/>
            <person name="Bejar V."/>
            <person name="Llamas I."/>
        </authorList>
    </citation>
    <scope>NUCLEOTIDE SEQUENCE [LARGE SCALE GENOMIC DNA]</scope>
    <source>
        <strain evidence="4 5">N10</strain>
    </source>
</reference>
<gene>
    <name evidence="4" type="ORF">EDM21_00275</name>
</gene>
<dbReference type="InterPro" id="IPR029065">
    <property type="entry name" value="Enolase_C-like"/>
</dbReference>
<feature type="domain" description="Enolase C-terminal" evidence="3">
    <location>
        <begin position="178"/>
        <end position="344"/>
    </location>
</feature>
<comment type="similarity">
    <text evidence="1">Belongs to the mandelate racemase/muconate lactonizing enzyme family.</text>
</comment>
<dbReference type="InterPro" id="IPR029017">
    <property type="entry name" value="Enolase-like_N"/>
</dbReference>
<dbReference type="SUPFAM" id="SSF54826">
    <property type="entry name" value="Enolase N-terminal domain-like"/>
    <property type="match status" value="1"/>
</dbReference>
<evidence type="ECO:0000259" key="3">
    <source>
        <dbReference type="Pfam" id="PF13378"/>
    </source>
</evidence>
<evidence type="ECO:0000313" key="4">
    <source>
        <dbReference type="EMBL" id="MVO97993.1"/>
    </source>
</evidence>
<organism evidence="4 5">
    <name type="scientific">Paenibacillus lutrae</name>
    <dbReference type="NCBI Taxonomy" id="2078573"/>
    <lineage>
        <taxon>Bacteria</taxon>
        <taxon>Bacillati</taxon>
        <taxon>Bacillota</taxon>
        <taxon>Bacilli</taxon>
        <taxon>Bacillales</taxon>
        <taxon>Paenibacillaceae</taxon>
        <taxon>Paenibacillus</taxon>
    </lineage>
</organism>
<dbReference type="InterPro" id="IPR036849">
    <property type="entry name" value="Enolase-like_C_sf"/>
</dbReference>
<protein>
    <recommendedName>
        <fullName evidence="3">Enolase C-terminal domain-containing protein</fullName>
    </recommendedName>
</protein>
<dbReference type="OrthoDB" id="1099889at2"/>
<dbReference type="InterPro" id="IPR034593">
    <property type="entry name" value="DgoD-like"/>
</dbReference>
<dbReference type="Gene3D" id="3.30.390.10">
    <property type="entry name" value="Enolase-like, N-terminal domain"/>
    <property type="match status" value="1"/>
</dbReference>
<dbReference type="PANTHER" id="PTHR48080:SF3">
    <property type="entry name" value="ENOLASE SUPERFAMILY MEMBER DDB_G0284701"/>
    <property type="match status" value="1"/>
</dbReference>
<dbReference type="Proteomes" id="UP000490800">
    <property type="component" value="Unassembled WGS sequence"/>
</dbReference>
<dbReference type="EMBL" id="RHLK01000001">
    <property type="protein sequence ID" value="MVO97993.1"/>
    <property type="molecule type" value="Genomic_DNA"/>
</dbReference>
<dbReference type="RefSeq" id="WP_157331805.1">
    <property type="nucleotide sequence ID" value="NZ_RHLK01000001.1"/>
</dbReference>
<keyword evidence="2" id="KW-0479">Metal-binding</keyword>
<keyword evidence="5" id="KW-1185">Reference proteome</keyword>
<dbReference type="PANTHER" id="PTHR48080">
    <property type="entry name" value="D-GALACTONATE DEHYDRATASE-RELATED"/>
    <property type="match status" value="1"/>
</dbReference>
<sequence>MPTITGVNVQMDREPLLHPFGFKGGQLTELWQPIVKLQGDKGHRGIGVGVQSPLWSDTHLMGTLGEQDANKLMMEWTREAASRLEGVTFEHPLDLFGQLRSLGADSWFAGRGFESVRPTFILNALAAIDFAAWVLYAREKGTSRFVDLLPEPCTSILKPGAPAVMTVPVVAYGTSDEEITDLLTDGYSVLKIKLGSAPGGSSGSEDMLNWDMQRFRHIHKLVTAWESQANMREPIRYYLDLNGRYEAKDDLLRLLEDAGRSGSLPKVVLVEEPFLSGGEIAVDDVPACIAADESIQSEEDARHYMDLGYGAIALKPAAKSMSLSIQVAALAAERGVPCFCADLTANPLLVEWTRVLAAHLKPLPGMSHSLMESNGRQNYSGWDRLESYHPAAGAAWTIPESGRFLLDEAFYKRSGGVFELSGYYEKR</sequence>
<dbReference type="AlphaFoldDB" id="A0A7X3FEG0"/>
<proteinExistence type="inferred from homology"/>
<evidence type="ECO:0000256" key="2">
    <source>
        <dbReference type="ARBA" id="ARBA00022723"/>
    </source>
</evidence>
<dbReference type="Gene3D" id="3.20.20.120">
    <property type="entry name" value="Enolase-like C-terminal domain"/>
    <property type="match status" value="1"/>
</dbReference>
<evidence type="ECO:0000256" key="1">
    <source>
        <dbReference type="ARBA" id="ARBA00008031"/>
    </source>
</evidence>
<dbReference type="Pfam" id="PF13378">
    <property type="entry name" value="MR_MLE_C"/>
    <property type="match status" value="1"/>
</dbReference>
<dbReference type="SUPFAM" id="SSF51604">
    <property type="entry name" value="Enolase C-terminal domain-like"/>
    <property type="match status" value="1"/>
</dbReference>